<name>A0AAW2TLE8_9LAMI</name>
<evidence type="ECO:0000313" key="1">
    <source>
        <dbReference type="EMBL" id="KAL0405344.1"/>
    </source>
</evidence>
<reference evidence="1" key="1">
    <citation type="submission" date="2020-06" db="EMBL/GenBank/DDBJ databases">
        <authorList>
            <person name="Li T."/>
            <person name="Hu X."/>
            <person name="Zhang T."/>
            <person name="Song X."/>
            <person name="Zhang H."/>
            <person name="Dai N."/>
            <person name="Sheng W."/>
            <person name="Hou X."/>
            <person name="Wei L."/>
        </authorList>
    </citation>
    <scope>NUCLEOTIDE SEQUENCE</scope>
    <source>
        <strain evidence="1">KEN1</strain>
        <tissue evidence="1">Leaf</tissue>
    </source>
</reference>
<proteinExistence type="predicted"/>
<sequence>MGRCIIRGVVVIQDYSSFHYWRTPFNLVYGSEAVIPTEAELETFKIQHYEQKNCNNLLRANLDLIDEVRETLAPA</sequence>
<reference evidence="1" key="2">
    <citation type="journal article" date="2024" name="Plant">
        <title>Genomic evolution and insights into agronomic trait innovations of Sesamum species.</title>
        <authorList>
            <person name="Miao H."/>
            <person name="Wang L."/>
            <person name="Qu L."/>
            <person name="Liu H."/>
            <person name="Sun Y."/>
            <person name="Le M."/>
            <person name="Wang Q."/>
            <person name="Wei S."/>
            <person name="Zheng Y."/>
            <person name="Lin W."/>
            <person name="Duan Y."/>
            <person name="Cao H."/>
            <person name="Xiong S."/>
            <person name="Wang X."/>
            <person name="Wei L."/>
            <person name="Li C."/>
            <person name="Ma Q."/>
            <person name="Ju M."/>
            <person name="Zhao R."/>
            <person name="Li G."/>
            <person name="Mu C."/>
            <person name="Tian Q."/>
            <person name="Mei H."/>
            <person name="Zhang T."/>
            <person name="Gao T."/>
            <person name="Zhang H."/>
        </authorList>
    </citation>
    <scope>NUCLEOTIDE SEQUENCE</scope>
    <source>
        <strain evidence="1">KEN1</strain>
    </source>
</reference>
<dbReference type="EMBL" id="JACGWN010000014">
    <property type="protein sequence ID" value="KAL0405344.1"/>
    <property type="molecule type" value="Genomic_DNA"/>
</dbReference>
<organism evidence="1">
    <name type="scientific">Sesamum latifolium</name>
    <dbReference type="NCBI Taxonomy" id="2727402"/>
    <lineage>
        <taxon>Eukaryota</taxon>
        <taxon>Viridiplantae</taxon>
        <taxon>Streptophyta</taxon>
        <taxon>Embryophyta</taxon>
        <taxon>Tracheophyta</taxon>
        <taxon>Spermatophyta</taxon>
        <taxon>Magnoliopsida</taxon>
        <taxon>eudicotyledons</taxon>
        <taxon>Gunneridae</taxon>
        <taxon>Pentapetalae</taxon>
        <taxon>asterids</taxon>
        <taxon>lamiids</taxon>
        <taxon>Lamiales</taxon>
        <taxon>Pedaliaceae</taxon>
        <taxon>Sesamum</taxon>
    </lineage>
</organism>
<dbReference type="Gene3D" id="6.10.20.110">
    <property type="match status" value="1"/>
</dbReference>
<dbReference type="AlphaFoldDB" id="A0AAW2TLE8"/>
<protein>
    <submittedName>
        <fullName evidence="1">Uncharacterized protein</fullName>
    </submittedName>
</protein>
<comment type="caution">
    <text evidence="1">The sequence shown here is derived from an EMBL/GenBank/DDBJ whole genome shotgun (WGS) entry which is preliminary data.</text>
</comment>
<gene>
    <name evidence="1" type="ORF">Slati_3848300</name>
</gene>
<accession>A0AAW2TLE8</accession>